<feature type="domain" description="MacB-like periplasmic core" evidence="8">
    <location>
        <begin position="20"/>
        <end position="235"/>
    </location>
</feature>
<comment type="subcellular location">
    <subcellularLocation>
        <location evidence="1">Cell membrane</location>
        <topology evidence="1">Multi-pass membrane protein</topology>
    </subcellularLocation>
</comment>
<evidence type="ECO:0000259" key="8">
    <source>
        <dbReference type="Pfam" id="PF12704"/>
    </source>
</evidence>
<evidence type="ECO:0000256" key="2">
    <source>
        <dbReference type="ARBA" id="ARBA00022475"/>
    </source>
</evidence>
<dbReference type="PANTHER" id="PTHR30572:SF18">
    <property type="entry name" value="ABC-TYPE MACROLIDE FAMILY EXPORT SYSTEM PERMEASE COMPONENT 2"/>
    <property type="match status" value="1"/>
</dbReference>
<feature type="transmembrane region" description="Helical" evidence="6">
    <location>
        <begin position="380"/>
        <end position="403"/>
    </location>
</feature>
<name>A0ABX0USX9_9BACT</name>
<reference evidence="9 10" key="1">
    <citation type="submission" date="2020-03" db="EMBL/GenBank/DDBJ databases">
        <title>Genomic Encyclopedia of Type Strains, Phase IV (KMG-IV): sequencing the most valuable type-strain genomes for metagenomic binning, comparative biology and taxonomic classification.</title>
        <authorList>
            <person name="Goeker M."/>
        </authorList>
    </citation>
    <scope>NUCLEOTIDE SEQUENCE [LARGE SCALE GENOMIC DNA]</scope>
    <source>
        <strain evidence="9 10">DSM 102865</strain>
    </source>
</reference>
<dbReference type="InterPro" id="IPR025857">
    <property type="entry name" value="MacB_PCD"/>
</dbReference>
<accession>A0ABX0USX9</accession>
<feature type="transmembrane region" description="Helical" evidence="6">
    <location>
        <begin position="21"/>
        <end position="41"/>
    </location>
</feature>
<dbReference type="Proteomes" id="UP001179181">
    <property type="component" value="Unassembled WGS sequence"/>
</dbReference>
<evidence type="ECO:0000313" key="9">
    <source>
        <dbReference type="EMBL" id="NIJ54785.1"/>
    </source>
</evidence>
<feature type="transmembrane region" description="Helical" evidence="6">
    <location>
        <begin position="337"/>
        <end position="360"/>
    </location>
</feature>
<dbReference type="Pfam" id="PF02687">
    <property type="entry name" value="FtsX"/>
    <property type="match status" value="2"/>
</dbReference>
<dbReference type="InterPro" id="IPR003838">
    <property type="entry name" value="ABC3_permease_C"/>
</dbReference>
<feature type="transmembrane region" description="Helical" evidence="6">
    <location>
        <begin position="424"/>
        <end position="448"/>
    </location>
</feature>
<evidence type="ECO:0000256" key="4">
    <source>
        <dbReference type="ARBA" id="ARBA00022989"/>
    </source>
</evidence>
<feature type="domain" description="MacB-like periplasmic core" evidence="8">
    <location>
        <begin position="436"/>
        <end position="612"/>
    </location>
</feature>
<proteinExistence type="predicted"/>
<feature type="transmembrane region" description="Helical" evidence="6">
    <location>
        <begin position="671"/>
        <end position="696"/>
    </location>
</feature>
<sequence>MLQNYFKIAWRNLVRSKTYSILILVGLSCGLTSAIILGLYVNDELSFDRHHQNADHIYRLNLDIKWADNEYKMAMAATPFGPTLQREYPEIKNTLRIKPGEAIFRNGENAINVKEMIYADSSLFEFFDYDFIEGDAKTALNGINNLVLTEKLAIVLFGKTAGLIGKTVLVKDNIPFTVTGVIQDLPGNHHLKFDVILPYFNNTINQVGADNWGNFNTLTYIMLDNAATASKLQGKMLAFYKKYIAKSVGDEGNQKVSFKITFQPLSEMHLKSSHLLGEENGSSMRFVYTISLIGFFILLIAIVNYINLATARATGRAREIGVRKAVGSQRFQLIGQFLAESMLMSFLAMSASVVLLYLLLPFFNTVAEKTLHFDLFSPKTIGLFIAFTLFTGLVSGLYPAFILSNYNPAVVLKGAAASKTQGALLRKSLVVMQFSISMFMIIGTIVVYQQLQYMSSKELGFNQQQVINIPLSAPSAQLSSNVLKSTLMQNPLIRDISLTDGNIGGELNNKSTFSFYSKGKEVPVSTEYFNVDAGFLNVLQMRVREGRNFSNELDNDSSDAVLVNQAMLKRLGWKSINDGLIEVNIRKVPITGVINDFHLRSMHNQIEPLVIVFKKAGADQMFIKVPQQNIQATIGYIKSVFTKINPNQPFEYSFLDQAFAKQYKSDEQRGILFLTFSGIAILIACIGLFGLATFTAQQRIKEIGVRKVLGASVISVVALLSVDFLKLVGIAIIVAAPIGWYVMRIWLQSFAYKIELEWWVFAAAGLMSILIALATVSFQSIKAALMNPVKSLRTD</sequence>
<evidence type="ECO:0000256" key="3">
    <source>
        <dbReference type="ARBA" id="ARBA00022692"/>
    </source>
</evidence>
<dbReference type="PROSITE" id="PS51257">
    <property type="entry name" value="PROKAR_LIPOPROTEIN"/>
    <property type="match status" value="1"/>
</dbReference>
<organism evidence="9 10">
    <name type="scientific">Dyadobacter arcticus</name>
    <dbReference type="NCBI Taxonomy" id="1078754"/>
    <lineage>
        <taxon>Bacteria</taxon>
        <taxon>Pseudomonadati</taxon>
        <taxon>Bacteroidota</taxon>
        <taxon>Cytophagia</taxon>
        <taxon>Cytophagales</taxon>
        <taxon>Spirosomataceae</taxon>
        <taxon>Dyadobacter</taxon>
    </lineage>
</organism>
<evidence type="ECO:0000259" key="7">
    <source>
        <dbReference type="Pfam" id="PF02687"/>
    </source>
</evidence>
<keyword evidence="5 6" id="KW-0472">Membrane</keyword>
<dbReference type="Pfam" id="PF12704">
    <property type="entry name" value="MacB_PCD"/>
    <property type="match status" value="2"/>
</dbReference>
<keyword evidence="10" id="KW-1185">Reference proteome</keyword>
<protein>
    <submittedName>
        <fullName evidence="9">ABC transport system permease protein</fullName>
    </submittedName>
</protein>
<keyword evidence="3 6" id="KW-0812">Transmembrane</keyword>
<feature type="transmembrane region" description="Helical" evidence="6">
    <location>
        <begin position="758"/>
        <end position="778"/>
    </location>
</feature>
<dbReference type="EMBL" id="JAASQJ010000004">
    <property type="protein sequence ID" value="NIJ54785.1"/>
    <property type="molecule type" value="Genomic_DNA"/>
</dbReference>
<dbReference type="PANTHER" id="PTHR30572">
    <property type="entry name" value="MEMBRANE COMPONENT OF TRANSPORTER-RELATED"/>
    <property type="match status" value="1"/>
</dbReference>
<feature type="transmembrane region" description="Helical" evidence="6">
    <location>
        <begin position="708"/>
        <end position="738"/>
    </location>
</feature>
<keyword evidence="2" id="KW-1003">Cell membrane</keyword>
<evidence type="ECO:0000256" key="6">
    <source>
        <dbReference type="SAM" id="Phobius"/>
    </source>
</evidence>
<comment type="caution">
    <text evidence="9">The sequence shown here is derived from an EMBL/GenBank/DDBJ whole genome shotgun (WGS) entry which is preliminary data.</text>
</comment>
<dbReference type="RefSeq" id="WP_167273652.1">
    <property type="nucleotide sequence ID" value="NZ_JAASQJ010000004.1"/>
</dbReference>
<feature type="domain" description="ABC3 transporter permease C-terminal" evidence="7">
    <location>
        <begin position="675"/>
        <end position="788"/>
    </location>
</feature>
<gene>
    <name evidence="9" type="ORF">FHS68_003972</name>
</gene>
<feature type="transmembrane region" description="Helical" evidence="6">
    <location>
        <begin position="286"/>
        <end position="308"/>
    </location>
</feature>
<dbReference type="InterPro" id="IPR050250">
    <property type="entry name" value="Macrolide_Exporter_MacB"/>
</dbReference>
<evidence type="ECO:0000256" key="1">
    <source>
        <dbReference type="ARBA" id="ARBA00004651"/>
    </source>
</evidence>
<evidence type="ECO:0000313" key="10">
    <source>
        <dbReference type="Proteomes" id="UP001179181"/>
    </source>
</evidence>
<keyword evidence="4 6" id="KW-1133">Transmembrane helix</keyword>
<feature type="domain" description="ABC3 transporter permease C-terminal" evidence="7">
    <location>
        <begin position="292"/>
        <end position="408"/>
    </location>
</feature>
<evidence type="ECO:0000256" key="5">
    <source>
        <dbReference type="ARBA" id="ARBA00023136"/>
    </source>
</evidence>